<reference evidence="3" key="1">
    <citation type="submission" date="2023-02" db="EMBL/GenBank/DDBJ databases">
        <title>Description of Roseinatronobacter alkalisoli sp. nov., an alkaliphilic bacerium isolated from soda soil.</title>
        <authorList>
            <person name="Wei W."/>
        </authorList>
    </citation>
    <scope>NUCLEOTIDE SEQUENCE</scope>
    <source>
        <strain evidence="3">HJB301</strain>
    </source>
</reference>
<dbReference type="Proteomes" id="UP001431784">
    <property type="component" value="Unassembled WGS sequence"/>
</dbReference>
<sequence length="221" mass="23435">MSQQTDDTPPPDDVLAAEYVLGLLEGDDWQAAKDRAAIDGAFAARVQAWETRLAPLNDLYDDAPAPDLMPQIEAQLFPAAPGRKRRSWLWGLLSGTAVAAAFGVALLVWDIAAPPSGPTLQAELVAEDRELVLQARFDMASAELRVSLRGQGAGADLDYELWVIDETEIPRSLGVLRDGELTIPAELAQGQVLALSLEPAGGSPTGLPTGDVLAVAELTES</sequence>
<dbReference type="InterPro" id="IPR018764">
    <property type="entry name" value="RskA_C"/>
</dbReference>
<evidence type="ECO:0000259" key="2">
    <source>
        <dbReference type="Pfam" id="PF10099"/>
    </source>
</evidence>
<organism evidence="3 4">
    <name type="scientific">Roseinatronobacter alkalisoli</name>
    <dbReference type="NCBI Taxonomy" id="3028235"/>
    <lineage>
        <taxon>Bacteria</taxon>
        <taxon>Pseudomonadati</taxon>
        <taxon>Pseudomonadota</taxon>
        <taxon>Alphaproteobacteria</taxon>
        <taxon>Rhodobacterales</taxon>
        <taxon>Paracoccaceae</taxon>
        <taxon>Roseinatronobacter</taxon>
    </lineage>
</organism>
<accession>A0ABT5T6F1</accession>
<evidence type="ECO:0000313" key="3">
    <source>
        <dbReference type="EMBL" id="MDD7970690.1"/>
    </source>
</evidence>
<evidence type="ECO:0000256" key="1">
    <source>
        <dbReference type="SAM" id="Phobius"/>
    </source>
</evidence>
<dbReference type="PANTHER" id="PTHR37461:SF1">
    <property type="entry name" value="ANTI-SIGMA-K FACTOR RSKA"/>
    <property type="match status" value="1"/>
</dbReference>
<evidence type="ECO:0000313" key="4">
    <source>
        <dbReference type="Proteomes" id="UP001431784"/>
    </source>
</evidence>
<keyword evidence="1" id="KW-0472">Membrane</keyword>
<keyword evidence="4" id="KW-1185">Reference proteome</keyword>
<dbReference type="RefSeq" id="WP_274351377.1">
    <property type="nucleotide sequence ID" value="NZ_JAQZSM010000004.1"/>
</dbReference>
<gene>
    <name evidence="3" type="ORF">PUT78_06235</name>
</gene>
<dbReference type="Pfam" id="PF10099">
    <property type="entry name" value="RskA_C"/>
    <property type="match status" value="1"/>
</dbReference>
<proteinExistence type="predicted"/>
<protein>
    <submittedName>
        <fullName evidence="3">Anti-sigma factor</fullName>
    </submittedName>
</protein>
<comment type="caution">
    <text evidence="3">The sequence shown here is derived from an EMBL/GenBank/DDBJ whole genome shotgun (WGS) entry which is preliminary data.</text>
</comment>
<dbReference type="InterPro" id="IPR051474">
    <property type="entry name" value="Anti-sigma-K/W_factor"/>
</dbReference>
<name>A0ABT5T6F1_9RHOB</name>
<keyword evidence="1" id="KW-1133">Transmembrane helix</keyword>
<feature type="transmembrane region" description="Helical" evidence="1">
    <location>
        <begin position="88"/>
        <end position="109"/>
    </location>
</feature>
<feature type="domain" description="Anti-sigma K factor RskA C-terminal" evidence="2">
    <location>
        <begin position="97"/>
        <end position="212"/>
    </location>
</feature>
<dbReference type="EMBL" id="JAQZSM010000004">
    <property type="protein sequence ID" value="MDD7970690.1"/>
    <property type="molecule type" value="Genomic_DNA"/>
</dbReference>
<dbReference type="PANTHER" id="PTHR37461">
    <property type="entry name" value="ANTI-SIGMA-K FACTOR RSKA"/>
    <property type="match status" value="1"/>
</dbReference>
<keyword evidence="1" id="KW-0812">Transmembrane</keyword>